<feature type="domain" description="SHSP" evidence="3">
    <location>
        <begin position="41"/>
        <end position="154"/>
    </location>
</feature>
<evidence type="ECO:0000256" key="1">
    <source>
        <dbReference type="PROSITE-ProRule" id="PRU00285"/>
    </source>
</evidence>
<dbReference type="PROSITE" id="PS01031">
    <property type="entry name" value="SHSP"/>
    <property type="match status" value="1"/>
</dbReference>
<evidence type="ECO:0000313" key="4">
    <source>
        <dbReference type="EMBL" id="BDQ34825.1"/>
    </source>
</evidence>
<evidence type="ECO:0000259" key="3">
    <source>
        <dbReference type="PROSITE" id="PS01031"/>
    </source>
</evidence>
<accession>A0ABN6RZA6</accession>
<reference evidence="4" key="1">
    <citation type="submission" date="2022-08" db="EMBL/GenBank/DDBJ databases">
        <title>Genome Sequence of the sulphate-reducing bacterium, Pseudodesulfovibrio portus JCM14722.</title>
        <authorList>
            <person name="Kondo R."/>
            <person name="Kataoka T."/>
        </authorList>
    </citation>
    <scope>NUCLEOTIDE SEQUENCE</scope>
    <source>
        <strain evidence="4">JCM 14722</strain>
    </source>
</reference>
<sequence length="154" mass="17495">MSKDIVSKQRNRLVNRQRPENLFDMMENFWRTPFSAFSHMPFEGGDYPSIDVSESDKAIMVSAELPGVAPDDIEVTVNRGRLTIKGEKKFEDEEKKDNYHRIERSYGSFQRTVALPSDVDDQHITATFKNGVLKLDIPKSAASKTVKVKVESKG</sequence>
<dbReference type="InterPro" id="IPR008978">
    <property type="entry name" value="HSP20-like_chaperone"/>
</dbReference>
<dbReference type="EMBL" id="AP026708">
    <property type="protein sequence ID" value="BDQ34825.1"/>
    <property type="molecule type" value="Genomic_DNA"/>
</dbReference>
<dbReference type="SUPFAM" id="SSF49764">
    <property type="entry name" value="HSP20-like chaperones"/>
    <property type="match status" value="1"/>
</dbReference>
<dbReference type="InterPro" id="IPR031107">
    <property type="entry name" value="Small_HSP"/>
</dbReference>
<dbReference type="Proteomes" id="UP001061361">
    <property type="component" value="Chromosome"/>
</dbReference>
<keyword evidence="5" id="KW-1185">Reference proteome</keyword>
<dbReference type="InterPro" id="IPR002068">
    <property type="entry name" value="A-crystallin/Hsp20_dom"/>
</dbReference>
<dbReference type="RefSeq" id="WP_264981714.1">
    <property type="nucleotide sequence ID" value="NZ_AP026708.1"/>
</dbReference>
<dbReference type="Gene3D" id="2.60.40.790">
    <property type="match status" value="1"/>
</dbReference>
<organism evidence="4 5">
    <name type="scientific">Pseudodesulfovibrio portus</name>
    <dbReference type="NCBI Taxonomy" id="231439"/>
    <lineage>
        <taxon>Bacteria</taxon>
        <taxon>Pseudomonadati</taxon>
        <taxon>Thermodesulfobacteriota</taxon>
        <taxon>Desulfovibrionia</taxon>
        <taxon>Desulfovibrionales</taxon>
        <taxon>Desulfovibrionaceae</taxon>
    </lineage>
</organism>
<comment type="similarity">
    <text evidence="1 2">Belongs to the small heat shock protein (HSP20) family.</text>
</comment>
<name>A0ABN6RZA6_9BACT</name>
<dbReference type="Pfam" id="PF00011">
    <property type="entry name" value="HSP20"/>
    <property type="match status" value="1"/>
</dbReference>
<dbReference type="CDD" id="cd06464">
    <property type="entry name" value="ACD_sHsps-like"/>
    <property type="match status" value="1"/>
</dbReference>
<protein>
    <recommendedName>
        <fullName evidence="3">SHSP domain-containing protein</fullName>
    </recommendedName>
</protein>
<evidence type="ECO:0000256" key="2">
    <source>
        <dbReference type="RuleBase" id="RU003616"/>
    </source>
</evidence>
<evidence type="ECO:0000313" key="5">
    <source>
        <dbReference type="Proteomes" id="UP001061361"/>
    </source>
</evidence>
<gene>
    <name evidence="4" type="ORF">JCM14722_23670</name>
</gene>
<proteinExistence type="inferred from homology"/>
<dbReference type="PANTHER" id="PTHR11527">
    <property type="entry name" value="HEAT-SHOCK PROTEIN 20 FAMILY MEMBER"/>
    <property type="match status" value="1"/>
</dbReference>